<feature type="non-terminal residue" evidence="2">
    <location>
        <position position="1"/>
    </location>
</feature>
<gene>
    <name evidence="2" type="ORF">M9458_042409</name>
</gene>
<dbReference type="InterPro" id="IPR036375">
    <property type="entry name" value="Hemopexin-like_dom_sf"/>
</dbReference>
<proteinExistence type="predicted"/>
<reference evidence="2 3" key="1">
    <citation type="submission" date="2024-05" db="EMBL/GenBank/DDBJ databases">
        <title>Genome sequencing and assembly of Indian major carp, Cirrhinus mrigala (Hamilton, 1822).</title>
        <authorList>
            <person name="Mohindra V."/>
            <person name="Chowdhury L.M."/>
            <person name="Lal K."/>
            <person name="Jena J.K."/>
        </authorList>
    </citation>
    <scope>NUCLEOTIDE SEQUENCE [LARGE SCALE GENOMIC DNA]</scope>
    <source>
        <strain evidence="2">CM1030</strain>
        <tissue evidence="2">Blood</tissue>
    </source>
</reference>
<accession>A0ABD0NM12</accession>
<dbReference type="SMART" id="SM00120">
    <property type="entry name" value="HX"/>
    <property type="match status" value="1"/>
</dbReference>
<dbReference type="Pfam" id="PF00045">
    <property type="entry name" value="Hemopexin"/>
    <property type="match status" value="1"/>
</dbReference>
<dbReference type="InterPro" id="IPR018487">
    <property type="entry name" value="Hemopexin-like_repeat"/>
</dbReference>
<dbReference type="SUPFAM" id="SSF50923">
    <property type="entry name" value="Hemopexin-like domain"/>
    <property type="match status" value="1"/>
</dbReference>
<feature type="non-terminal residue" evidence="2">
    <location>
        <position position="75"/>
    </location>
</feature>
<name>A0ABD0NM12_CIRMR</name>
<protein>
    <submittedName>
        <fullName evidence="2">Uncharacterized protein</fullName>
    </submittedName>
</protein>
<evidence type="ECO:0000256" key="1">
    <source>
        <dbReference type="PROSITE-ProRule" id="PRU01011"/>
    </source>
</evidence>
<dbReference type="PROSITE" id="PS51642">
    <property type="entry name" value="HEMOPEXIN_2"/>
    <property type="match status" value="1"/>
</dbReference>
<evidence type="ECO:0000313" key="3">
    <source>
        <dbReference type="Proteomes" id="UP001529510"/>
    </source>
</evidence>
<evidence type="ECO:0000313" key="2">
    <source>
        <dbReference type="EMBL" id="KAL0163013.1"/>
    </source>
</evidence>
<keyword evidence="3" id="KW-1185">Reference proteome</keyword>
<comment type="caution">
    <text evidence="2">The sequence shown here is derived from an EMBL/GenBank/DDBJ whole genome shotgun (WGS) entry which is preliminary data.</text>
</comment>
<feature type="repeat" description="Hemopexin" evidence="1">
    <location>
        <begin position="19"/>
        <end position="66"/>
    </location>
</feature>
<dbReference type="Gene3D" id="2.110.10.10">
    <property type="entry name" value="Hemopexin-like domain"/>
    <property type="match status" value="1"/>
</dbReference>
<dbReference type="AlphaFoldDB" id="A0ABD0NM12"/>
<organism evidence="2 3">
    <name type="scientific">Cirrhinus mrigala</name>
    <name type="common">Mrigala</name>
    <dbReference type="NCBI Taxonomy" id="683832"/>
    <lineage>
        <taxon>Eukaryota</taxon>
        <taxon>Metazoa</taxon>
        <taxon>Chordata</taxon>
        <taxon>Craniata</taxon>
        <taxon>Vertebrata</taxon>
        <taxon>Euteleostomi</taxon>
        <taxon>Actinopterygii</taxon>
        <taxon>Neopterygii</taxon>
        <taxon>Teleostei</taxon>
        <taxon>Ostariophysi</taxon>
        <taxon>Cypriniformes</taxon>
        <taxon>Cyprinidae</taxon>
        <taxon>Labeoninae</taxon>
        <taxon>Labeonini</taxon>
        <taxon>Cirrhinus</taxon>
    </lineage>
</organism>
<dbReference type="Proteomes" id="UP001529510">
    <property type="component" value="Unassembled WGS sequence"/>
</dbReference>
<dbReference type="EMBL" id="JAMKFB020000021">
    <property type="protein sequence ID" value="KAL0163013.1"/>
    <property type="molecule type" value="Genomic_DNA"/>
</dbReference>
<sequence>DNNVEEGYPRPVTDFGLPAEGVDAVFVWLHNEKTYFFKDNRYWRYDDHLRRMDLGYPKDTALWKGIPSQLDDAMR</sequence>